<feature type="domain" description="S1 motif" evidence="1">
    <location>
        <begin position="107"/>
        <end position="171"/>
    </location>
</feature>
<keyword evidence="2" id="KW-0689">Ribosomal protein</keyword>
<dbReference type="PROSITE" id="PS50126">
    <property type="entry name" value="S1"/>
    <property type="match status" value="3"/>
</dbReference>
<organism evidence="2">
    <name type="scientific">Batrachospermum sp</name>
    <dbReference type="NCBI Taxonomy" id="31373"/>
    <lineage>
        <taxon>Eukaryota</taxon>
        <taxon>Rhodophyta</taxon>
        <taxon>Florideophyceae</taxon>
        <taxon>Nemaliophycidae</taxon>
        <taxon>Batrachospermales</taxon>
        <taxon>Batrachospermaceae</taxon>
        <taxon>Batrachospermum</taxon>
    </lineage>
</organism>
<keyword evidence="2" id="KW-0934">Plastid</keyword>
<dbReference type="EMBL" id="MN905507">
    <property type="protein sequence ID" value="UEQ12200.1"/>
    <property type="molecule type" value="Genomic_DNA"/>
</dbReference>
<dbReference type="AlphaFoldDB" id="A0A8K1YV05"/>
<geneLocation type="chloroplast" evidence="2"/>
<feature type="domain" description="S1 motif" evidence="1">
    <location>
        <begin position="185"/>
        <end position="251"/>
    </location>
</feature>
<accession>A0A8K1YV05</accession>
<reference evidence="2" key="1">
    <citation type="submission" date="2020-01" db="EMBL/GenBank/DDBJ databases">
        <title>The chloroplast and mitochondrion of a new freshwater red algal species from China.</title>
        <authorList>
            <person name="Fang K."/>
            <person name="Xie S."/>
        </authorList>
    </citation>
    <scope>NUCLEOTIDE SEQUENCE</scope>
    <source>
        <strain evidence="2">SAS-FKP1901</strain>
    </source>
</reference>
<keyword evidence="2" id="KW-0687">Ribonucleoprotein</keyword>
<dbReference type="InterPro" id="IPR052757">
    <property type="entry name" value="Ribosomal_protein_S1"/>
</dbReference>
<name>A0A8K1YV05_9FLOR</name>
<dbReference type="Gene3D" id="2.40.50.140">
    <property type="entry name" value="Nucleic acid-binding proteins"/>
    <property type="match status" value="3"/>
</dbReference>
<dbReference type="CDD" id="cd04465">
    <property type="entry name" value="S1_RPS1_repeat_ec2_hs2"/>
    <property type="match status" value="1"/>
</dbReference>
<dbReference type="SMART" id="SM00316">
    <property type="entry name" value="S1"/>
    <property type="match status" value="3"/>
</dbReference>
<dbReference type="InterPro" id="IPR035104">
    <property type="entry name" value="Ribosomal_protein_S1-like"/>
</dbReference>
<evidence type="ECO:0000313" key="2">
    <source>
        <dbReference type="EMBL" id="UEQ12200.1"/>
    </source>
</evidence>
<dbReference type="PANTHER" id="PTHR47559">
    <property type="entry name" value="OS03G0844900 PROTEIN"/>
    <property type="match status" value="1"/>
</dbReference>
<feature type="domain" description="S1 motif" evidence="1">
    <location>
        <begin position="22"/>
        <end position="89"/>
    </location>
</feature>
<dbReference type="SUPFAM" id="SSF50249">
    <property type="entry name" value="Nucleic acid-binding proteins"/>
    <property type="match status" value="3"/>
</dbReference>
<keyword evidence="2" id="KW-0150">Chloroplast</keyword>
<dbReference type="InterPro" id="IPR003029">
    <property type="entry name" value="S1_domain"/>
</dbReference>
<evidence type="ECO:0000259" key="1">
    <source>
        <dbReference type="PROSITE" id="PS50126"/>
    </source>
</evidence>
<proteinExistence type="predicted"/>
<dbReference type="InterPro" id="IPR012340">
    <property type="entry name" value="NA-bd_OB-fold"/>
</dbReference>
<dbReference type="PRINTS" id="PR00681">
    <property type="entry name" value="RIBOSOMALS1"/>
</dbReference>
<sequence>MAFTHNNFAELLTKYNYNIQVGDIIAGIIFSEEKQGYLVDIGISTAAYLPKEEISIRIKKQESLEINLAQEFFILAQNIQTNNIIVSTKRLLYIRGWARIRQLSKEDIIVQAKVTGINKGGLLVELENIQGFIPKSHLCYITNIDKILNSTISCKCLIAEEQSNKLILSNRAAILEQYISKLKVGTILTSKIVEIKSYGAFVSIYNIPALLHISETETEIDKTNNFFIGQTIPVQIIHVDVQQGRLSVSRRCFLKLK</sequence>
<dbReference type="GO" id="GO:0005840">
    <property type="term" value="C:ribosome"/>
    <property type="evidence" value="ECO:0007669"/>
    <property type="project" value="UniProtKB-KW"/>
</dbReference>
<gene>
    <name evidence="2" type="primary">rps1</name>
</gene>
<dbReference type="PANTHER" id="PTHR47559:SF1">
    <property type="entry name" value="OS03G0844900 PROTEIN"/>
    <property type="match status" value="1"/>
</dbReference>
<dbReference type="Pfam" id="PF00575">
    <property type="entry name" value="S1"/>
    <property type="match status" value="2"/>
</dbReference>
<dbReference type="GO" id="GO:0003676">
    <property type="term" value="F:nucleic acid binding"/>
    <property type="evidence" value="ECO:0007669"/>
    <property type="project" value="InterPro"/>
</dbReference>
<protein>
    <submittedName>
        <fullName evidence="2">Ribosomal protein S1</fullName>
    </submittedName>
</protein>